<evidence type="ECO:0008006" key="3">
    <source>
        <dbReference type="Google" id="ProtNLM"/>
    </source>
</evidence>
<dbReference type="RefSeq" id="WP_344066118.1">
    <property type="nucleotide sequence ID" value="NZ_BAAAPN010000051.1"/>
</dbReference>
<evidence type="ECO:0000313" key="2">
    <source>
        <dbReference type="Proteomes" id="UP001501475"/>
    </source>
</evidence>
<sequence>MPHHPRARGFTFPPLGALPLLTLVQARAAYGEQAVRWKVDSGRWQRIHHGIFVTHSGPIDWATRAGAAVLATSRPSTRLGDGGHSMSAGLMGWSAALVDGLSDVEPDVIGIVVPLGRRIAVPAGLHVVTSRRLTVRSEIWPPRTTIESTVIGLADEEPDDVTLALIGRALQQRRTTMRRLRAELATWPRHGKRDLLEAVLADEADGCESALELRWFRDVERPHGIPAPTRQTPLVVRGQGRRFDLDWDDANLCVELDGLLFHTAATALTDRQKINALAGRRRSHLRYGWLEVTRSPCSIAAEVVATAQAQDARWPSRACRTPGCPVLRVTGY</sequence>
<reference evidence="2" key="1">
    <citation type="journal article" date="2019" name="Int. J. Syst. Evol. Microbiol.">
        <title>The Global Catalogue of Microorganisms (GCM) 10K type strain sequencing project: providing services to taxonomists for standard genome sequencing and annotation.</title>
        <authorList>
            <consortium name="The Broad Institute Genomics Platform"/>
            <consortium name="The Broad Institute Genome Sequencing Center for Infectious Disease"/>
            <person name="Wu L."/>
            <person name="Ma J."/>
        </authorList>
    </citation>
    <scope>NUCLEOTIDE SEQUENCE [LARGE SCALE GENOMIC DNA]</scope>
    <source>
        <strain evidence="2">JCM 15591</strain>
    </source>
</reference>
<accession>A0ABP4WWV0</accession>
<proteinExistence type="predicted"/>
<keyword evidence="2" id="KW-1185">Reference proteome</keyword>
<name>A0ABP4WWV0_9MICO</name>
<gene>
    <name evidence="1" type="ORF">GCM10009810_22220</name>
</gene>
<protein>
    <recommendedName>
        <fullName evidence="3">DUF559 domain-containing protein</fullName>
    </recommendedName>
</protein>
<comment type="caution">
    <text evidence="1">The sequence shown here is derived from an EMBL/GenBank/DDBJ whole genome shotgun (WGS) entry which is preliminary data.</text>
</comment>
<organism evidence="1 2">
    <name type="scientific">Nostocoides vanveenii</name>
    <dbReference type="NCBI Taxonomy" id="330835"/>
    <lineage>
        <taxon>Bacteria</taxon>
        <taxon>Bacillati</taxon>
        <taxon>Actinomycetota</taxon>
        <taxon>Actinomycetes</taxon>
        <taxon>Micrococcales</taxon>
        <taxon>Intrasporangiaceae</taxon>
        <taxon>Nostocoides</taxon>
    </lineage>
</organism>
<dbReference type="EMBL" id="BAAAPN010000051">
    <property type="protein sequence ID" value="GAA1762487.1"/>
    <property type="molecule type" value="Genomic_DNA"/>
</dbReference>
<dbReference type="Proteomes" id="UP001501475">
    <property type="component" value="Unassembled WGS sequence"/>
</dbReference>
<evidence type="ECO:0000313" key="1">
    <source>
        <dbReference type="EMBL" id="GAA1762487.1"/>
    </source>
</evidence>